<evidence type="ECO:0000313" key="1">
    <source>
        <dbReference type="EMBL" id="KAI4303329.1"/>
    </source>
</evidence>
<keyword evidence="2" id="KW-1185">Reference proteome</keyword>
<comment type="caution">
    <text evidence="1">The sequence shown here is derived from an EMBL/GenBank/DDBJ whole genome shotgun (WGS) entry which is preliminary data.</text>
</comment>
<dbReference type="EMBL" id="CM042891">
    <property type="protein sequence ID" value="KAI4303329.1"/>
    <property type="molecule type" value="Genomic_DNA"/>
</dbReference>
<sequence length="189" mass="19070">MGGSPFHLASGSCKISPLKLLSSSKSSGKGLSISRSSQKEEFSNKASISGSSGGMSRGMVSSIIETGSMNPSAPGLFVAKSSDTTSAILSGKISGVIVLGMEAAAPADGDWTSDKAIEATGTCGRCSEAGGTSCRVTPDVWLVELMASMGLGDASPLKRNPSESSLRVEAASILINCMNIALAASFIRG</sequence>
<evidence type="ECO:0000313" key="2">
    <source>
        <dbReference type="Proteomes" id="UP001057402"/>
    </source>
</evidence>
<name>A0ACB9L1X5_9MYRT</name>
<accession>A0ACB9L1X5</accession>
<proteinExistence type="predicted"/>
<gene>
    <name evidence="1" type="ORF">MLD38_038975</name>
</gene>
<reference evidence="2" key="1">
    <citation type="journal article" date="2023" name="Front. Plant Sci.">
        <title>Chromosomal-level genome assembly of Melastoma candidum provides insights into trichome evolution.</title>
        <authorList>
            <person name="Zhong Y."/>
            <person name="Wu W."/>
            <person name="Sun C."/>
            <person name="Zou P."/>
            <person name="Liu Y."/>
            <person name="Dai S."/>
            <person name="Zhou R."/>
        </authorList>
    </citation>
    <scope>NUCLEOTIDE SEQUENCE [LARGE SCALE GENOMIC DNA]</scope>
</reference>
<protein>
    <submittedName>
        <fullName evidence="1">Uncharacterized protein</fullName>
    </submittedName>
</protein>
<organism evidence="1 2">
    <name type="scientific">Melastoma candidum</name>
    <dbReference type="NCBI Taxonomy" id="119954"/>
    <lineage>
        <taxon>Eukaryota</taxon>
        <taxon>Viridiplantae</taxon>
        <taxon>Streptophyta</taxon>
        <taxon>Embryophyta</taxon>
        <taxon>Tracheophyta</taxon>
        <taxon>Spermatophyta</taxon>
        <taxon>Magnoliopsida</taxon>
        <taxon>eudicotyledons</taxon>
        <taxon>Gunneridae</taxon>
        <taxon>Pentapetalae</taxon>
        <taxon>rosids</taxon>
        <taxon>malvids</taxon>
        <taxon>Myrtales</taxon>
        <taxon>Melastomataceae</taxon>
        <taxon>Melastomatoideae</taxon>
        <taxon>Melastomateae</taxon>
        <taxon>Melastoma</taxon>
    </lineage>
</organism>
<dbReference type="Proteomes" id="UP001057402">
    <property type="component" value="Chromosome 12"/>
</dbReference>